<dbReference type="InterPro" id="IPR036890">
    <property type="entry name" value="HATPase_C_sf"/>
</dbReference>
<gene>
    <name evidence="9" type="ORF">K1Y79_28765</name>
</gene>
<dbReference type="NCBIfam" id="TIGR00229">
    <property type="entry name" value="sensory_box"/>
    <property type="match status" value="1"/>
</dbReference>
<dbReference type="EMBL" id="JAICCF010000008">
    <property type="protein sequence ID" value="MBW8688361.1"/>
    <property type="molecule type" value="Genomic_DNA"/>
</dbReference>
<keyword evidence="4" id="KW-0808">Transferase</keyword>
<dbReference type="SUPFAM" id="SSF55874">
    <property type="entry name" value="ATPase domain of HSP90 chaperone/DNA topoisomerase II/histidine kinase"/>
    <property type="match status" value="1"/>
</dbReference>
<evidence type="ECO:0000259" key="7">
    <source>
        <dbReference type="PROSITE" id="PS50112"/>
    </source>
</evidence>
<dbReference type="InterPro" id="IPR005467">
    <property type="entry name" value="His_kinase_dom"/>
</dbReference>
<feature type="domain" description="PAC" evidence="8">
    <location>
        <begin position="218"/>
        <end position="270"/>
    </location>
</feature>
<dbReference type="SUPFAM" id="SSF47384">
    <property type="entry name" value="Homodimeric domain of signal transducing histidine kinase"/>
    <property type="match status" value="1"/>
</dbReference>
<keyword evidence="5" id="KW-0418">Kinase</keyword>
<dbReference type="InterPro" id="IPR003594">
    <property type="entry name" value="HATPase_dom"/>
</dbReference>
<dbReference type="InterPro" id="IPR036097">
    <property type="entry name" value="HisK_dim/P_sf"/>
</dbReference>
<accession>A0ABS7GKU7</accession>
<dbReference type="Gene3D" id="3.30.565.10">
    <property type="entry name" value="Histidine kinase-like ATPase, C-terminal domain"/>
    <property type="match status" value="1"/>
</dbReference>
<protein>
    <recommendedName>
        <fullName evidence="2">histidine kinase</fullName>
        <ecNumber evidence="2">2.7.13.3</ecNumber>
    </recommendedName>
</protein>
<dbReference type="EC" id="2.7.13.3" evidence="2"/>
<evidence type="ECO:0000313" key="10">
    <source>
        <dbReference type="Proteomes" id="UP000812961"/>
    </source>
</evidence>
<dbReference type="InterPro" id="IPR000700">
    <property type="entry name" value="PAS-assoc_C"/>
</dbReference>
<dbReference type="PROSITE" id="PS50113">
    <property type="entry name" value="PAC"/>
    <property type="match status" value="1"/>
</dbReference>
<dbReference type="Proteomes" id="UP000812961">
    <property type="component" value="Unassembled WGS sequence"/>
</dbReference>
<dbReference type="PROSITE" id="PS50112">
    <property type="entry name" value="PAS"/>
    <property type="match status" value="1"/>
</dbReference>
<dbReference type="InterPro" id="IPR000014">
    <property type="entry name" value="PAS"/>
</dbReference>
<dbReference type="Pfam" id="PF02518">
    <property type="entry name" value="HATPase_c"/>
    <property type="match status" value="1"/>
</dbReference>
<comment type="catalytic activity">
    <reaction evidence="1">
        <text>ATP + protein L-histidine = ADP + protein N-phospho-L-histidine.</text>
        <dbReference type="EC" id="2.7.13.3"/>
    </reaction>
</comment>
<proteinExistence type="predicted"/>
<evidence type="ECO:0000313" key="9">
    <source>
        <dbReference type="EMBL" id="MBW8688361.1"/>
    </source>
</evidence>
<dbReference type="SUPFAM" id="SSF55785">
    <property type="entry name" value="PYP-like sensor domain (PAS domain)"/>
    <property type="match status" value="2"/>
</dbReference>
<dbReference type="Pfam" id="PF00512">
    <property type="entry name" value="HisKA"/>
    <property type="match status" value="1"/>
</dbReference>
<dbReference type="InterPro" id="IPR004358">
    <property type="entry name" value="Sig_transdc_His_kin-like_C"/>
</dbReference>
<dbReference type="Gene3D" id="3.30.450.20">
    <property type="entry name" value="PAS domain"/>
    <property type="match status" value="2"/>
</dbReference>
<dbReference type="InterPro" id="IPR052162">
    <property type="entry name" value="Sensor_kinase/Photoreceptor"/>
</dbReference>
<organism evidence="9 10">
    <name type="scientific">Chitinophaga rhizophila</name>
    <dbReference type="NCBI Taxonomy" id="2866212"/>
    <lineage>
        <taxon>Bacteria</taxon>
        <taxon>Pseudomonadati</taxon>
        <taxon>Bacteroidota</taxon>
        <taxon>Chitinophagia</taxon>
        <taxon>Chitinophagales</taxon>
        <taxon>Chitinophagaceae</taxon>
        <taxon>Chitinophaga</taxon>
    </lineage>
</organism>
<dbReference type="RefSeq" id="WP_220253688.1">
    <property type="nucleotide sequence ID" value="NZ_JAICCF010000008.1"/>
</dbReference>
<dbReference type="Pfam" id="PF13426">
    <property type="entry name" value="PAS_9"/>
    <property type="match status" value="2"/>
</dbReference>
<dbReference type="InterPro" id="IPR003661">
    <property type="entry name" value="HisK_dim/P_dom"/>
</dbReference>
<dbReference type="PRINTS" id="PR00344">
    <property type="entry name" value="BCTRLSENSOR"/>
</dbReference>
<evidence type="ECO:0000256" key="2">
    <source>
        <dbReference type="ARBA" id="ARBA00012438"/>
    </source>
</evidence>
<evidence type="ECO:0000256" key="4">
    <source>
        <dbReference type="ARBA" id="ARBA00022679"/>
    </source>
</evidence>
<dbReference type="CDD" id="cd00082">
    <property type="entry name" value="HisKA"/>
    <property type="match status" value="1"/>
</dbReference>
<evidence type="ECO:0000259" key="8">
    <source>
        <dbReference type="PROSITE" id="PS50113"/>
    </source>
</evidence>
<feature type="domain" description="Histidine kinase" evidence="6">
    <location>
        <begin position="288"/>
        <end position="515"/>
    </location>
</feature>
<keyword evidence="3" id="KW-0597">Phosphoprotein</keyword>
<dbReference type="SMART" id="SM00387">
    <property type="entry name" value="HATPase_c"/>
    <property type="match status" value="1"/>
</dbReference>
<dbReference type="PANTHER" id="PTHR43304">
    <property type="entry name" value="PHYTOCHROME-LIKE PROTEIN CPH1"/>
    <property type="match status" value="1"/>
</dbReference>
<feature type="domain" description="PAS" evidence="7">
    <location>
        <begin position="143"/>
        <end position="216"/>
    </location>
</feature>
<dbReference type="SMART" id="SM00388">
    <property type="entry name" value="HisKA"/>
    <property type="match status" value="1"/>
</dbReference>
<dbReference type="Gene3D" id="1.10.287.130">
    <property type="match status" value="1"/>
</dbReference>
<name>A0ABS7GKU7_9BACT</name>
<evidence type="ECO:0000256" key="5">
    <source>
        <dbReference type="ARBA" id="ARBA00022777"/>
    </source>
</evidence>
<dbReference type="PANTHER" id="PTHR43304:SF1">
    <property type="entry name" value="PAC DOMAIN-CONTAINING PROTEIN"/>
    <property type="match status" value="1"/>
</dbReference>
<dbReference type="CDD" id="cd00130">
    <property type="entry name" value="PAS"/>
    <property type="match status" value="1"/>
</dbReference>
<comment type="caution">
    <text evidence="9">The sequence shown here is derived from an EMBL/GenBank/DDBJ whole genome shotgun (WGS) entry which is preliminary data.</text>
</comment>
<dbReference type="PROSITE" id="PS50109">
    <property type="entry name" value="HIS_KIN"/>
    <property type="match status" value="1"/>
</dbReference>
<keyword evidence="10" id="KW-1185">Reference proteome</keyword>
<dbReference type="InterPro" id="IPR035965">
    <property type="entry name" value="PAS-like_dom_sf"/>
</dbReference>
<dbReference type="SMART" id="SM00091">
    <property type="entry name" value="PAS"/>
    <property type="match status" value="2"/>
</dbReference>
<evidence type="ECO:0000259" key="6">
    <source>
        <dbReference type="PROSITE" id="PS50109"/>
    </source>
</evidence>
<reference evidence="9 10" key="1">
    <citation type="submission" date="2021-08" db="EMBL/GenBank/DDBJ databases">
        <title>The genome sequence of Chitinophaga sp. B61.</title>
        <authorList>
            <person name="Zhang X."/>
        </authorList>
    </citation>
    <scope>NUCLEOTIDE SEQUENCE [LARGE SCALE GENOMIC DNA]</scope>
    <source>
        <strain evidence="9 10">B61</strain>
    </source>
</reference>
<sequence length="516" mass="58062">MDQALNTAIADKLLEEAGISPATLIQLLPVAACLCDASHRFICCNQSAVALLGKTPAVKDVLFNNNLTTIFNPENGPMPDNWQDTILRPDNSIITVRGSITPLKDKTGAVTGWLYCFREVFLPDAQNATTTPGSHLNEELKQSKERYYKMIEEVEDYAILLLDRSGVIQNWNKGAEKIKGYQESEIIGQHFSVFYLPEDRAKKQPEKLITEAIRTGKAVQEGWRMRKNGTRFWGSIVITALHDNEQRVIGFSKVTRDLTEKKIAEDRIRQYAGELEFQNRELEQFAYAAAHDMKEPLRKIQFYNNYIFDNAADTLPEKSREYLIRSINAASRMHGLIDDLLTYSRASSQPNEMKMIDLKIIVEEVLQSYSETIKSHQTVVTVGVLPLLHIIPFQFSQLFDNLISNALKYHHPDRIPRISITAEKTQLPAAEITGTEIDTPCYKITVADNGLGFEPGHADKIFDVFQRLHARPDISGSGIGLAICKKIVLNHHGIIRAHGIPGEGASFDIYIPCDHS</sequence>
<evidence type="ECO:0000256" key="3">
    <source>
        <dbReference type="ARBA" id="ARBA00022553"/>
    </source>
</evidence>
<evidence type="ECO:0000256" key="1">
    <source>
        <dbReference type="ARBA" id="ARBA00000085"/>
    </source>
</evidence>